<name>A0A7G8PVU2_9FLAO</name>
<dbReference type="AlphaFoldDB" id="A0A7G8PVU2"/>
<organism evidence="3 4">
    <name type="scientific">Constantimarinum furrinae</name>
    <dbReference type="NCBI Taxonomy" id="2562285"/>
    <lineage>
        <taxon>Bacteria</taxon>
        <taxon>Pseudomonadati</taxon>
        <taxon>Bacteroidota</taxon>
        <taxon>Flavobacteriia</taxon>
        <taxon>Flavobacteriales</taxon>
        <taxon>Flavobacteriaceae</taxon>
        <taxon>Altibacter/Constantimarinum group</taxon>
        <taxon>Constantimarinum</taxon>
    </lineage>
</organism>
<feature type="domain" description="2TM" evidence="2">
    <location>
        <begin position="10"/>
        <end position="96"/>
    </location>
</feature>
<evidence type="ECO:0000259" key="2">
    <source>
        <dbReference type="Pfam" id="PF13239"/>
    </source>
</evidence>
<sequence length="113" mass="13650">MKTEEESKYQRAKKKVKEIKGFYSHLTVYVVINVLLICMHLGVFHKGILELNIPSWSMFTTPFFWGIGLTAHGLHVFQDRFRFLRQWEERKIQQILKKEEDEMKRTTRDDVEF</sequence>
<keyword evidence="1" id="KW-0812">Transmembrane</keyword>
<protein>
    <recommendedName>
        <fullName evidence="2">2TM domain-containing protein</fullName>
    </recommendedName>
</protein>
<accession>A0A7G8PVU2</accession>
<dbReference type="KEGG" id="alti:ALE3EI_1911"/>
<keyword evidence="4" id="KW-1185">Reference proteome</keyword>
<evidence type="ECO:0000256" key="1">
    <source>
        <dbReference type="SAM" id="Phobius"/>
    </source>
</evidence>
<dbReference type="Pfam" id="PF13239">
    <property type="entry name" value="2TM"/>
    <property type="match status" value="1"/>
</dbReference>
<dbReference type="InterPro" id="IPR025698">
    <property type="entry name" value="2TM_dom"/>
</dbReference>
<dbReference type="RefSeq" id="WP_186988121.1">
    <property type="nucleotide sequence ID" value="NZ_CP052909.1"/>
</dbReference>
<evidence type="ECO:0000313" key="3">
    <source>
        <dbReference type="EMBL" id="QNJ98458.1"/>
    </source>
</evidence>
<proteinExistence type="predicted"/>
<keyword evidence="1" id="KW-1133">Transmembrane helix</keyword>
<gene>
    <name evidence="3" type="ORF">ALE3EI_1911</name>
</gene>
<feature type="transmembrane region" description="Helical" evidence="1">
    <location>
        <begin position="21"/>
        <end position="44"/>
    </location>
</feature>
<dbReference type="EMBL" id="CP052909">
    <property type="protein sequence ID" value="QNJ98458.1"/>
    <property type="molecule type" value="Genomic_DNA"/>
</dbReference>
<feature type="transmembrane region" description="Helical" evidence="1">
    <location>
        <begin position="56"/>
        <end position="77"/>
    </location>
</feature>
<keyword evidence="1" id="KW-0472">Membrane</keyword>
<reference evidence="3 4" key="1">
    <citation type="submission" date="2020-04" db="EMBL/GenBank/DDBJ databases">
        <title>Genome sequence of Altibacter aquimarinus strain ALE3EI.</title>
        <authorList>
            <person name="Oh H.-M."/>
            <person name="Jang D."/>
        </authorList>
    </citation>
    <scope>NUCLEOTIDE SEQUENCE [LARGE SCALE GENOMIC DNA]</scope>
    <source>
        <strain evidence="3 4">ALE3EI</strain>
    </source>
</reference>
<evidence type="ECO:0000313" key="4">
    <source>
        <dbReference type="Proteomes" id="UP000515514"/>
    </source>
</evidence>
<dbReference type="Proteomes" id="UP000515514">
    <property type="component" value="Chromosome"/>
</dbReference>